<gene>
    <name evidence="2" type="ORF">MPRI_46340</name>
</gene>
<dbReference type="InterPro" id="IPR010093">
    <property type="entry name" value="SinI_DNA-bd"/>
</dbReference>
<dbReference type="SUPFAM" id="SSF46955">
    <property type="entry name" value="Putative DNA-binding domain"/>
    <property type="match status" value="1"/>
</dbReference>
<evidence type="ECO:0000259" key="1">
    <source>
        <dbReference type="Pfam" id="PF12728"/>
    </source>
</evidence>
<sequence length="61" mass="6657">MGQKVTIDDTMRELSISKRTVRRLISGGKLRAYKIGGSVRIDLDDINAMLSANVVVPDGKP</sequence>
<protein>
    <recommendedName>
        <fullName evidence="1">Helix-turn-helix domain-containing protein</fullName>
    </recommendedName>
</protein>
<accession>A0ABN6AX45</accession>
<reference evidence="2 3" key="1">
    <citation type="journal article" date="2019" name="Emerg. Microbes Infect.">
        <title>Comprehensive subspecies identification of 175 nontuberculous mycobacteria species based on 7547 genomic profiles.</title>
        <authorList>
            <person name="Matsumoto Y."/>
            <person name="Kinjo T."/>
            <person name="Motooka D."/>
            <person name="Nabeya D."/>
            <person name="Jung N."/>
            <person name="Uechi K."/>
            <person name="Horii T."/>
            <person name="Iida T."/>
            <person name="Fujita J."/>
            <person name="Nakamura S."/>
        </authorList>
    </citation>
    <scope>NUCLEOTIDE SEQUENCE [LARGE SCALE GENOMIC DNA]</scope>
    <source>
        <strain evidence="2 3">JCM 30622</strain>
    </source>
</reference>
<dbReference type="InterPro" id="IPR009061">
    <property type="entry name" value="DNA-bd_dom_put_sf"/>
</dbReference>
<dbReference type="Proteomes" id="UP000466578">
    <property type="component" value="Chromosome"/>
</dbReference>
<organism evidence="2 3">
    <name type="scientific">Mycobacterium paraintracellulare</name>
    <dbReference type="NCBI Taxonomy" id="1138383"/>
    <lineage>
        <taxon>Bacteria</taxon>
        <taxon>Bacillati</taxon>
        <taxon>Actinomycetota</taxon>
        <taxon>Actinomycetes</taxon>
        <taxon>Mycobacteriales</taxon>
        <taxon>Mycobacteriaceae</taxon>
        <taxon>Mycobacterium</taxon>
        <taxon>Mycobacterium avium complex (MAC)</taxon>
    </lineage>
</organism>
<dbReference type="InterPro" id="IPR041657">
    <property type="entry name" value="HTH_17"/>
</dbReference>
<evidence type="ECO:0000313" key="2">
    <source>
        <dbReference type="EMBL" id="BBY72447.1"/>
    </source>
</evidence>
<name>A0ABN6AX45_9MYCO</name>
<evidence type="ECO:0000313" key="3">
    <source>
        <dbReference type="Proteomes" id="UP000466578"/>
    </source>
</evidence>
<dbReference type="RefSeq" id="WP_014384872.1">
    <property type="nucleotide sequence ID" value="NC_016948.1"/>
</dbReference>
<dbReference type="GeneID" id="45454956"/>
<dbReference type="NCBIfam" id="TIGR01764">
    <property type="entry name" value="excise"/>
    <property type="match status" value="1"/>
</dbReference>
<keyword evidence="3" id="KW-1185">Reference proteome</keyword>
<proteinExistence type="predicted"/>
<feature type="domain" description="Helix-turn-helix" evidence="1">
    <location>
        <begin position="6"/>
        <end position="53"/>
    </location>
</feature>
<dbReference type="EMBL" id="AP022597">
    <property type="protein sequence ID" value="BBY72447.1"/>
    <property type="molecule type" value="Genomic_DNA"/>
</dbReference>
<dbReference type="Pfam" id="PF12728">
    <property type="entry name" value="HTH_17"/>
    <property type="match status" value="1"/>
</dbReference>